<evidence type="ECO:0000256" key="1">
    <source>
        <dbReference type="ARBA" id="ARBA00007592"/>
    </source>
</evidence>
<accession>A0ABP9SP74</accession>
<organism evidence="6 7">
    <name type="scientific">Rugosimonospora acidiphila</name>
    <dbReference type="NCBI Taxonomy" id="556531"/>
    <lineage>
        <taxon>Bacteria</taxon>
        <taxon>Bacillati</taxon>
        <taxon>Actinomycetota</taxon>
        <taxon>Actinomycetes</taxon>
        <taxon>Micromonosporales</taxon>
        <taxon>Micromonosporaceae</taxon>
        <taxon>Rugosimonospora</taxon>
    </lineage>
</organism>
<reference evidence="7" key="1">
    <citation type="journal article" date="2019" name="Int. J. Syst. Evol. Microbiol.">
        <title>The Global Catalogue of Microorganisms (GCM) 10K type strain sequencing project: providing services to taxonomists for standard genome sequencing and annotation.</title>
        <authorList>
            <consortium name="The Broad Institute Genomics Platform"/>
            <consortium name="The Broad Institute Genome Sequencing Center for Infectious Disease"/>
            <person name="Wu L."/>
            <person name="Ma J."/>
        </authorList>
    </citation>
    <scope>NUCLEOTIDE SEQUENCE [LARGE SCALE GENOMIC DNA]</scope>
    <source>
        <strain evidence="7">JCM 18304</strain>
    </source>
</reference>
<dbReference type="Gene3D" id="3.20.20.70">
    <property type="entry name" value="Aldolase class I"/>
    <property type="match status" value="1"/>
</dbReference>
<sequence length="327" mass="33552">MLHNPAGQPGVMTLTGLYVPLITPFDSTGAVAPTALEPLAHRLLDDGATGLVALGTTGEPGALDGPERRLVVDLAARVCRERGAPLLVGANTPEELAALAGRPEVAAALCVVPPFTRPGQDAVLAHFARLASASPVPLVAYDVPYRTGQYLSAGTLRRLAAVPGVVGLKYAPGGINADTVALFADPPAGFALLGGDDPFIAPLLALGAQGGILASAHLATTEFAALIRAWHEGDVATARPLGRRLATLSTALFAEPNPTVIKAVLHARGHLPTAAVRPPLLPAAAGTVEEALHRLDELSALTNCPARTRRSAPARIGGQDELDHDTV</sequence>
<dbReference type="InterPro" id="IPR013785">
    <property type="entry name" value="Aldolase_TIM"/>
</dbReference>
<feature type="region of interest" description="Disordered" evidence="5">
    <location>
        <begin position="306"/>
        <end position="327"/>
    </location>
</feature>
<keyword evidence="2 4" id="KW-0456">Lyase</keyword>
<dbReference type="PANTHER" id="PTHR12128:SF66">
    <property type="entry name" value="4-HYDROXY-2-OXOGLUTARATE ALDOLASE, MITOCHONDRIAL"/>
    <property type="match status" value="1"/>
</dbReference>
<dbReference type="EMBL" id="BAABJQ010000034">
    <property type="protein sequence ID" value="GAA5198614.1"/>
    <property type="molecule type" value="Genomic_DNA"/>
</dbReference>
<comment type="similarity">
    <text evidence="1 4">Belongs to the DapA family.</text>
</comment>
<dbReference type="PIRSF" id="PIRSF001365">
    <property type="entry name" value="DHDPS"/>
    <property type="match status" value="1"/>
</dbReference>
<evidence type="ECO:0000256" key="2">
    <source>
        <dbReference type="ARBA" id="ARBA00023239"/>
    </source>
</evidence>
<protein>
    <submittedName>
        <fullName evidence="6">4-hydroxy-tetrahydrodipicolinate synthase</fullName>
    </submittedName>
</protein>
<evidence type="ECO:0000256" key="3">
    <source>
        <dbReference type="ARBA" id="ARBA00023270"/>
    </source>
</evidence>
<keyword evidence="7" id="KW-1185">Reference proteome</keyword>
<evidence type="ECO:0000313" key="7">
    <source>
        <dbReference type="Proteomes" id="UP001501570"/>
    </source>
</evidence>
<evidence type="ECO:0000256" key="5">
    <source>
        <dbReference type="SAM" id="MobiDB-lite"/>
    </source>
</evidence>
<name>A0ABP9SP74_9ACTN</name>
<dbReference type="Proteomes" id="UP001501570">
    <property type="component" value="Unassembled WGS sequence"/>
</dbReference>
<dbReference type="PRINTS" id="PR00146">
    <property type="entry name" value="DHPICSNTHASE"/>
</dbReference>
<evidence type="ECO:0000256" key="4">
    <source>
        <dbReference type="PIRNR" id="PIRNR001365"/>
    </source>
</evidence>
<keyword evidence="3" id="KW-0704">Schiff base</keyword>
<comment type="caution">
    <text evidence="6">The sequence shown here is derived from an EMBL/GenBank/DDBJ whole genome shotgun (WGS) entry which is preliminary data.</text>
</comment>
<dbReference type="InterPro" id="IPR002220">
    <property type="entry name" value="DapA-like"/>
</dbReference>
<dbReference type="SMART" id="SM01130">
    <property type="entry name" value="DHDPS"/>
    <property type="match status" value="1"/>
</dbReference>
<dbReference type="PROSITE" id="PS00666">
    <property type="entry name" value="DHDPS_2"/>
    <property type="match status" value="1"/>
</dbReference>
<dbReference type="PANTHER" id="PTHR12128">
    <property type="entry name" value="DIHYDRODIPICOLINATE SYNTHASE"/>
    <property type="match status" value="1"/>
</dbReference>
<dbReference type="SUPFAM" id="SSF51569">
    <property type="entry name" value="Aldolase"/>
    <property type="match status" value="1"/>
</dbReference>
<evidence type="ECO:0000313" key="6">
    <source>
        <dbReference type="EMBL" id="GAA5198614.1"/>
    </source>
</evidence>
<dbReference type="Pfam" id="PF00701">
    <property type="entry name" value="DHDPS"/>
    <property type="match status" value="1"/>
</dbReference>
<dbReference type="InterPro" id="IPR020625">
    <property type="entry name" value="Schiff_base-form_aldolases_AS"/>
</dbReference>
<gene>
    <name evidence="6" type="primary">dapA_4</name>
    <name evidence="6" type="ORF">GCM10023322_72370</name>
</gene>
<proteinExistence type="inferred from homology"/>